<proteinExistence type="predicted"/>
<dbReference type="AlphaFoldDB" id="A0A1D2N3F2"/>
<protein>
    <submittedName>
        <fullName evidence="6">Patatin-like phospholipase domain-containing protein 7</fullName>
    </submittedName>
</protein>
<dbReference type="GO" id="GO:0052689">
    <property type="term" value="F:carboxylic ester hydrolase activity"/>
    <property type="evidence" value="ECO:0007669"/>
    <property type="project" value="UniProtKB-ARBA"/>
</dbReference>
<evidence type="ECO:0000256" key="3">
    <source>
        <dbReference type="ARBA" id="ARBA00023098"/>
    </source>
</evidence>
<sequence>MHFFGTLQIEDLYIPYFCVSTDLRDSRARTHMSGDLWFYTRASMTLTLLFPPQINQFDTHLLMDGGYSDLVPAMAMRRLGIKYLIAINIGDEGSLHTFNIGYHVSGLHCILQNLLPYSTDRIPFNLQIWDSLLNCSARNFIQAYTALDFKNYTELRNAGYLSTKVITGDETKHSP</sequence>
<gene>
    <name evidence="6" type="ORF">Ocin01_06916</name>
</gene>
<dbReference type="EMBL" id="LJIJ01000256">
    <property type="protein sequence ID" value="ODM99770.1"/>
    <property type="molecule type" value="Genomic_DNA"/>
</dbReference>
<feature type="short sequence motif" description="DGA/G" evidence="4">
    <location>
        <begin position="64"/>
        <end position="66"/>
    </location>
</feature>
<dbReference type="GO" id="GO:0016042">
    <property type="term" value="P:lipid catabolic process"/>
    <property type="evidence" value="ECO:0007669"/>
    <property type="project" value="UniProtKB-KW"/>
</dbReference>
<name>A0A1D2N3F2_ORCCI</name>
<keyword evidence="3" id="KW-0443">Lipid metabolism</keyword>
<dbReference type="PROSITE" id="PS51635">
    <property type="entry name" value="PNPLA"/>
    <property type="match status" value="1"/>
</dbReference>
<dbReference type="PANTHER" id="PTHR14226">
    <property type="entry name" value="NEUROPATHY TARGET ESTERASE/SWISS CHEESE D.MELANOGASTER"/>
    <property type="match status" value="1"/>
</dbReference>
<dbReference type="Gene3D" id="3.40.1090.10">
    <property type="entry name" value="Cytosolic phospholipase A2 catalytic domain"/>
    <property type="match status" value="1"/>
</dbReference>
<evidence type="ECO:0000313" key="7">
    <source>
        <dbReference type="Proteomes" id="UP000094527"/>
    </source>
</evidence>
<dbReference type="OrthoDB" id="421051at2759"/>
<accession>A0A1D2N3F2</accession>
<reference evidence="6 7" key="1">
    <citation type="journal article" date="2016" name="Genome Biol. Evol.">
        <title>Gene Family Evolution Reflects Adaptation to Soil Environmental Stressors in the Genome of the Collembolan Orchesella cincta.</title>
        <authorList>
            <person name="Faddeeva-Vakhrusheva A."/>
            <person name="Derks M.F."/>
            <person name="Anvar S.Y."/>
            <person name="Agamennone V."/>
            <person name="Suring W."/>
            <person name="Smit S."/>
            <person name="van Straalen N.M."/>
            <person name="Roelofs D."/>
        </authorList>
    </citation>
    <scope>NUCLEOTIDE SEQUENCE [LARGE SCALE GENOMIC DNA]</scope>
    <source>
        <tissue evidence="6">Mixed pool</tissue>
    </source>
</reference>
<evidence type="ECO:0000256" key="1">
    <source>
        <dbReference type="ARBA" id="ARBA00022801"/>
    </source>
</evidence>
<feature type="domain" description="PNPLA" evidence="5">
    <location>
        <begin position="1"/>
        <end position="77"/>
    </location>
</feature>
<keyword evidence="1" id="KW-0378">Hydrolase</keyword>
<dbReference type="GO" id="GO:0016298">
    <property type="term" value="F:lipase activity"/>
    <property type="evidence" value="ECO:0007669"/>
    <property type="project" value="UniProtKB-ARBA"/>
</dbReference>
<evidence type="ECO:0000313" key="6">
    <source>
        <dbReference type="EMBL" id="ODM99770.1"/>
    </source>
</evidence>
<evidence type="ECO:0000256" key="4">
    <source>
        <dbReference type="PROSITE-ProRule" id="PRU01161"/>
    </source>
</evidence>
<keyword evidence="7" id="KW-1185">Reference proteome</keyword>
<dbReference type="SUPFAM" id="SSF52151">
    <property type="entry name" value="FabD/lysophospholipase-like"/>
    <property type="match status" value="1"/>
</dbReference>
<dbReference type="Proteomes" id="UP000094527">
    <property type="component" value="Unassembled WGS sequence"/>
</dbReference>
<organism evidence="6 7">
    <name type="scientific">Orchesella cincta</name>
    <name type="common">Springtail</name>
    <name type="synonym">Podura cincta</name>
    <dbReference type="NCBI Taxonomy" id="48709"/>
    <lineage>
        <taxon>Eukaryota</taxon>
        <taxon>Metazoa</taxon>
        <taxon>Ecdysozoa</taxon>
        <taxon>Arthropoda</taxon>
        <taxon>Hexapoda</taxon>
        <taxon>Collembola</taxon>
        <taxon>Entomobryomorpha</taxon>
        <taxon>Entomobryoidea</taxon>
        <taxon>Orchesellidae</taxon>
        <taxon>Orchesellinae</taxon>
        <taxon>Orchesella</taxon>
    </lineage>
</organism>
<comment type="caution">
    <text evidence="4">Lacks conserved residue(s) required for the propagation of feature annotation.</text>
</comment>
<evidence type="ECO:0000256" key="2">
    <source>
        <dbReference type="ARBA" id="ARBA00022963"/>
    </source>
</evidence>
<dbReference type="InterPro" id="IPR016035">
    <property type="entry name" value="Acyl_Trfase/lysoPLipase"/>
</dbReference>
<dbReference type="InterPro" id="IPR050301">
    <property type="entry name" value="NTE"/>
</dbReference>
<dbReference type="InterPro" id="IPR002641">
    <property type="entry name" value="PNPLA_dom"/>
</dbReference>
<dbReference type="PANTHER" id="PTHR14226:SF29">
    <property type="entry name" value="NEUROPATHY TARGET ESTERASE SWS"/>
    <property type="match status" value="1"/>
</dbReference>
<comment type="caution">
    <text evidence="6">The sequence shown here is derived from an EMBL/GenBank/DDBJ whole genome shotgun (WGS) entry which is preliminary data.</text>
</comment>
<dbReference type="STRING" id="48709.A0A1D2N3F2"/>
<evidence type="ECO:0000259" key="5">
    <source>
        <dbReference type="PROSITE" id="PS51635"/>
    </source>
</evidence>
<keyword evidence="2" id="KW-0442">Lipid degradation</keyword>